<feature type="compositionally biased region" description="Basic and acidic residues" evidence="1">
    <location>
        <begin position="600"/>
        <end position="612"/>
    </location>
</feature>
<protein>
    <submittedName>
        <fullName evidence="2">Uncharacterized protein</fullName>
    </submittedName>
</protein>
<keyword evidence="3" id="KW-1185">Reference proteome</keyword>
<dbReference type="Proteomes" id="UP001430848">
    <property type="component" value="Unassembled WGS sequence"/>
</dbReference>
<dbReference type="EMBL" id="JAKNSF020000056">
    <property type="protein sequence ID" value="KAK7724645.1"/>
    <property type="molecule type" value="Genomic_DNA"/>
</dbReference>
<evidence type="ECO:0000313" key="3">
    <source>
        <dbReference type="Proteomes" id="UP001430848"/>
    </source>
</evidence>
<evidence type="ECO:0000256" key="1">
    <source>
        <dbReference type="SAM" id="MobiDB-lite"/>
    </source>
</evidence>
<accession>A0ABR1P2I9</accession>
<feature type="region of interest" description="Disordered" evidence="1">
    <location>
        <begin position="600"/>
        <end position="641"/>
    </location>
</feature>
<gene>
    <name evidence="2" type="ORF">SLS63_008625</name>
</gene>
<evidence type="ECO:0000313" key="2">
    <source>
        <dbReference type="EMBL" id="KAK7724645.1"/>
    </source>
</evidence>
<name>A0ABR1P2I9_DIAER</name>
<organism evidence="2 3">
    <name type="scientific">Diaporthe eres</name>
    <name type="common">Phomopsis oblonga</name>
    <dbReference type="NCBI Taxonomy" id="83184"/>
    <lineage>
        <taxon>Eukaryota</taxon>
        <taxon>Fungi</taxon>
        <taxon>Dikarya</taxon>
        <taxon>Ascomycota</taxon>
        <taxon>Pezizomycotina</taxon>
        <taxon>Sordariomycetes</taxon>
        <taxon>Sordariomycetidae</taxon>
        <taxon>Diaporthales</taxon>
        <taxon>Diaporthaceae</taxon>
        <taxon>Diaporthe</taxon>
        <taxon>Diaporthe eres species complex</taxon>
    </lineage>
</organism>
<reference evidence="2 3" key="1">
    <citation type="submission" date="2024-02" db="EMBL/GenBank/DDBJ databases">
        <title>De novo assembly and annotation of 12 fungi associated with fruit tree decline syndrome in Ontario, Canada.</title>
        <authorList>
            <person name="Sulman M."/>
            <person name="Ellouze W."/>
            <person name="Ilyukhin E."/>
        </authorList>
    </citation>
    <scope>NUCLEOTIDE SEQUENCE [LARGE SCALE GENOMIC DNA]</scope>
    <source>
        <strain evidence="2 3">M169</strain>
    </source>
</reference>
<proteinExistence type="predicted"/>
<comment type="caution">
    <text evidence="2">The sequence shown here is derived from an EMBL/GenBank/DDBJ whole genome shotgun (WGS) entry which is preliminary data.</text>
</comment>
<sequence length="641" mass="72515">MIFRDVESGILEGYAAIDPGSTGTRAVIAVAEIDRVTGKRKVVNILRIQDFREDDDRDRRTTRGEWPSKCCPFDGPPHYVGYEADSQIKKRTISIKAIPYFRASDDDGHPFTKALYDHSRSLPSEIERQKFDDALDTILFNFLNKVVQRILGKCKEDGVKLRSLALCIPQTWSRRETPIQEYLSPILDKTVASELVATDLVETMFALEAQCQAQHLISKYPRELRDCNEMMVLDFGVRGGYELWEIGIGHCIDRAMTKNPKRFPQNRRDVIRSKLLDGFFNSKARINFDNPHRLHADLVNYYNDPKASYTVSITAEQLKQQWESAFREAIDLAAQNIRRVARTGRRLKVLLTGGSANSRNLRSEIQSVCNKLCEQGFDVTCKVVAKELDVVLAPKWSIAEGAACCHATTMDVEEFFDLGAAFGLQTRTITASEGEWASESGKLLFYKENGIERHHRVDVEIDGAKRKFRIIADPFHMVSQEKMTRKSVLTQDSYDVWDLVLEYLPSSGGEPIPIPNGRHILEVAEMVCNGREAMLVLRMRPNLSFGARRSERILKKVAIDGACDWSLLFDLPITSCGPSNLVELDIDRIRGRFWKLERDADGSPPMDHREPSVELGTSLSPPAKRRRTDGLFATGPDLQGD</sequence>